<dbReference type="Proteomes" id="UP001596407">
    <property type="component" value="Unassembled WGS sequence"/>
</dbReference>
<dbReference type="GeneID" id="79301782"/>
<organism evidence="2 3">
    <name type="scientific">Halorussus caseinilyticus</name>
    <dbReference type="NCBI Taxonomy" id="3034025"/>
    <lineage>
        <taxon>Archaea</taxon>
        <taxon>Methanobacteriati</taxon>
        <taxon>Methanobacteriota</taxon>
        <taxon>Stenosarchaea group</taxon>
        <taxon>Halobacteria</taxon>
        <taxon>Halobacteriales</taxon>
        <taxon>Haladaptataceae</taxon>
        <taxon>Halorussus</taxon>
    </lineage>
</organism>
<gene>
    <name evidence="2" type="ORF">ACFQJ6_16450</name>
</gene>
<feature type="compositionally biased region" description="Low complexity" evidence="1">
    <location>
        <begin position="94"/>
        <end position="110"/>
    </location>
</feature>
<dbReference type="RefSeq" id="WP_276280617.1">
    <property type="nucleotide sequence ID" value="NZ_CP119809.1"/>
</dbReference>
<feature type="compositionally biased region" description="Acidic residues" evidence="1">
    <location>
        <begin position="178"/>
        <end position="202"/>
    </location>
</feature>
<dbReference type="AlphaFoldDB" id="A0ABD5WLS0"/>
<keyword evidence="3" id="KW-1185">Reference proteome</keyword>
<sequence length="356" mass="35545">MSLRCSLLGHSYGEAEIEREREEQGSEVVVTVREFEECERCGDRKVVTENKEVTALESPAPDLEAAEEDPAVSPSSRDAGTAPGASAGAGAGTDAGPDTDASGGTSSGVNAGAGAGANSGVGASAGVGTTPDAGVDASGDDAEILTDSSGSSDSSSSADSPSSASADATGGATRSDTAADDFEQSPSAADDDGVILDDDGGSGDDGRTPGEWPDAETTHPAETDESGPGDWPEVGREDEGFDAEPDDGARSDVEFGGGLTPESSQGVADDESEEVEFVNADGDTLEARDGGGNDTELSSGISAGAEAPTFSGPSEDPDVDAEFVCPECDYRETVSGSSLRAGDICPECARGYLAQE</sequence>
<feature type="compositionally biased region" description="Gly residues" evidence="1">
    <location>
        <begin position="111"/>
        <end position="125"/>
    </location>
</feature>
<dbReference type="Pfam" id="PF23373">
    <property type="entry name" value="DUF7093"/>
    <property type="match status" value="1"/>
</dbReference>
<comment type="caution">
    <text evidence="2">The sequence shown here is derived from an EMBL/GenBank/DDBJ whole genome shotgun (WGS) entry which is preliminary data.</text>
</comment>
<feature type="compositionally biased region" description="Low complexity" evidence="1">
    <location>
        <begin position="146"/>
        <end position="173"/>
    </location>
</feature>
<dbReference type="EMBL" id="JBHSZH010000005">
    <property type="protein sequence ID" value="MFC7081466.1"/>
    <property type="molecule type" value="Genomic_DNA"/>
</dbReference>
<proteinExistence type="predicted"/>
<evidence type="ECO:0000313" key="2">
    <source>
        <dbReference type="EMBL" id="MFC7081466.1"/>
    </source>
</evidence>
<evidence type="ECO:0008006" key="4">
    <source>
        <dbReference type="Google" id="ProtNLM"/>
    </source>
</evidence>
<accession>A0ABD5WLS0</accession>
<evidence type="ECO:0000256" key="1">
    <source>
        <dbReference type="SAM" id="MobiDB-lite"/>
    </source>
</evidence>
<feature type="region of interest" description="Disordered" evidence="1">
    <location>
        <begin position="51"/>
        <end position="318"/>
    </location>
</feature>
<protein>
    <recommendedName>
        <fullName evidence="4">Oxidoreductase</fullName>
    </recommendedName>
</protein>
<evidence type="ECO:0000313" key="3">
    <source>
        <dbReference type="Proteomes" id="UP001596407"/>
    </source>
</evidence>
<dbReference type="InterPro" id="IPR055519">
    <property type="entry name" value="DUF7093"/>
</dbReference>
<reference evidence="2 3" key="1">
    <citation type="journal article" date="2019" name="Int. J. Syst. Evol. Microbiol.">
        <title>The Global Catalogue of Microorganisms (GCM) 10K type strain sequencing project: providing services to taxonomists for standard genome sequencing and annotation.</title>
        <authorList>
            <consortium name="The Broad Institute Genomics Platform"/>
            <consortium name="The Broad Institute Genome Sequencing Center for Infectious Disease"/>
            <person name="Wu L."/>
            <person name="Ma J."/>
        </authorList>
    </citation>
    <scope>NUCLEOTIDE SEQUENCE [LARGE SCALE GENOMIC DNA]</scope>
    <source>
        <strain evidence="2 3">DT72</strain>
    </source>
</reference>
<name>A0ABD5WLS0_9EURY</name>